<dbReference type="AlphaFoldDB" id="A0A1W1GT72"/>
<feature type="compositionally biased region" description="Basic residues" evidence="1">
    <location>
        <begin position="1"/>
        <end position="21"/>
    </location>
</feature>
<dbReference type="Proteomes" id="UP000191133">
    <property type="component" value="Unassembled WGS sequence"/>
</dbReference>
<feature type="region of interest" description="Disordered" evidence="1">
    <location>
        <begin position="1"/>
        <end position="22"/>
    </location>
</feature>
<dbReference type="EMBL" id="FWEU01000001">
    <property type="protein sequence ID" value="SLM22448.1"/>
    <property type="molecule type" value="Genomic_DNA"/>
</dbReference>
<reference evidence="3" key="1">
    <citation type="submission" date="2016-10" db="EMBL/GenBank/DDBJ databases">
        <authorList>
            <person name="Varghese N."/>
            <person name="Submissions S."/>
        </authorList>
    </citation>
    <scope>NUCLEOTIDE SEQUENCE [LARGE SCALE GENOMIC DNA]</scope>
    <source>
        <strain evidence="3">92MFCol6.1</strain>
    </source>
</reference>
<accession>A0A1W1GT72</accession>
<sequence length="61" mass="6903">MAAGRRRGTFARKDRRSRRKSIFTASKKNPAEAGFSTHYRVDHSAGTMFEAWAPFGPWVTS</sequence>
<protein>
    <submittedName>
        <fullName evidence="2">Uncharacterized protein</fullName>
    </submittedName>
</protein>
<gene>
    <name evidence="2" type="ORF">SAMN04488690_0109</name>
</gene>
<evidence type="ECO:0000313" key="2">
    <source>
        <dbReference type="EMBL" id="SLM22448.1"/>
    </source>
</evidence>
<organism evidence="2 3">
    <name type="scientific">Stenotrophomonas indicatrix</name>
    <dbReference type="NCBI Taxonomy" id="2045451"/>
    <lineage>
        <taxon>Bacteria</taxon>
        <taxon>Pseudomonadati</taxon>
        <taxon>Pseudomonadota</taxon>
        <taxon>Gammaproteobacteria</taxon>
        <taxon>Lysobacterales</taxon>
        <taxon>Lysobacteraceae</taxon>
        <taxon>Stenotrophomonas</taxon>
    </lineage>
</organism>
<evidence type="ECO:0000313" key="3">
    <source>
        <dbReference type="Proteomes" id="UP000191133"/>
    </source>
</evidence>
<name>A0A1W1GT72_9GAMM</name>
<evidence type="ECO:0000256" key="1">
    <source>
        <dbReference type="SAM" id="MobiDB-lite"/>
    </source>
</evidence>
<proteinExistence type="predicted"/>